<proteinExistence type="predicted"/>
<evidence type="ECO:0000313" key="3">
    <source>
        <dbReference type="Proteomes" id="UP001157418"/>
    </source>
</evidence>
<protein>
    <submittedName>
        <fullName evidence="2">Uncharacterized protein</fullName>
    </submittedName>
</protein>
<organism evidence="2 3">
    <name type="scientific">Lactuca virosa</name>
    <dbReference type="NCBI Taxonomy" id="75947"/>
    <lineage>
        <taxon>Eukaryota</taxon>
        <taxon>Viridiplantae</taxon>
        <taxon>Streptophyta</taxon>
        <taxon>Embryophyta</taxon>
        <taxon>Tracheophyta</taxon>
        <taxon>Spermatophyta</taxon>
        <taxon>Magnoliopsida</taxon>
        <taxon>eudicotyledons</taxon>
        <taxon>Gunneridae</taxon>
        <taxon>Pentapetalae</taxon>
        <taxon>asterids</taxon>
        <taxon>campanulids</taxon>
        <taxon>Asterales</taxon>
        <taxon>Asteraceae</taxon>
        <taxon>Cichorioideae</taxon>
        <taxon>Cichorieae</taxon>
        <taxon>Lactucinae</taxon>
        <taxon>Lactuca</taxon>
    </lineage>
</organism>
<feature type="region of interest" description="Disordered" evidence="1">
    <location>
        <begin position="13"/>
        <end position="53"/>
    </location>
</feature>
<dbReference type="AlphaFoldDB" id="A0AAU9PCS3"/>
<dbReference type="Proteomes" id="UP001157418">
    <property type="component" value="Unassembled WGS sequence"/>
</dbReference>
<gene>
    <name evidence="2" type="ORF">LVIROSA_LOCUS33436</name>
</gene>
<feature type="compositionally biased region" description="Basic and acidic residues" evidence="1">
    <location>
        <begin position="101"/>
        <end position="119"/>
    </location>
</feature>
<reference evidence="2 3" key="1">
    <citation type="submission" date="2022-01" db="EMBL/GenBank/DDBJ databases">
        <authorList>
            <person name="Xiong W."/>
            <person name="Schranz E."/>
        </authorList>
    </citation>
    <scope>NUCLEOTIDE SEQUENCE [LARGE SCALE GENOMIC DNA]</scope>
</reference>
<sequence length="119" mass="13064">MNITRGNEFLTRLCGEEEEGNDNDIGDDDDGGEEEANFDASGNGEPSQQGGGEMVVQLNDNVNVGEVHVQQEVMERPIAALLKKIRRKKSERILKLKLAKRVGDEDAPENSKDKALALD</sequence>
<evidence type="ECO:0000313" key="2">
    <source>
        <dbReference type="EMBL" id="CAH1447858.1"/>
    </source>
</evidence>
<comment type="caution">
    <text evidence="2">The sequence shown here is derived from an EMBL/GenBank/DDBJ whole genome shotgun (WGS) entry which is preliminary data.</text>
</comment>
<name>A0AAU9PCS3_9ASTR</name>
<dbReference type="EMBL" id="CAKMRJ010005634">
    <property type="protein sequence ID" value="CAH1447858.1"/>
    <property type="molecule type" value="Genomic_DNA"/>
</dbReference>
<feature type="region of interest" description="Disordered" evidence="1">
    <location>
        <begin position="100"/>
        <end position="119"/>
    </location>
</feature>
<feature type="compositionally biased region" description="Acidic residues" evidence="1">
    <location>
        <begin position="16"/>
        <end position="37"/>
    </location>
</feature>
<evidence type="ECO:0000256" key="1">
    <source>
        <dbReference type="SAM" id="MobiDB-lite"/>
    </source>
</evidence>
<keyword evidence="3" id="KW-1185">Reference proteome</keyword>
<accession>A0AAU9PCS3</accession>